<dbReference type="Proteomes" id="UP001228376">
    <property type="component" value="Unassembled WGS sequence"/>
</dbReference>
<dbReference type="InterPro" id="IPR002645">
    <property type="entry name" value="STAS_dom"/>
</dbReference>
<evidence type="ECO:0000313" key="3">
    <source>
        <dbReference type="EMBL" id="MDY0405849.1"/>
    </source>
</evidence>
<dbReference type="Gene3D" id="3.30.750.24">
    <property type="entry name" value="STAS domain"/>
    <property type="match status" value="1"/>
</dbReference>
<accession>A0ABU5CHP2</accession>
<dbReference type="CDD" id="cd07041">
    <property type="entry name" value="STAS_RsbR_RsbS_like"/>
    <property type="match status" value="1"/>
</dbReference>
<dbReference type="InterPro" id="IPR036513">
    <property type="entry name" value="STAS_dom_sf"/>
</dbReference>
<evidence type="ECO:0000256" key="1">
    <source>
        <dbReference type="ARBA" id="ARBA00022553"/>
    </source>
</evidence>
<gene>
    <name evidence="3" type="ORF">P5G51_010985</name>
</gene>
<comment type="caution">
    <text evidence="3">The sequence shown here is derived from an EMBL/GenBank/DDBJ whole genome shotgun (WGS) entry which is preliminary data.</text>
</comment>
<proteinExistence type="predicted"/>
<dbReference type="PANTHER" id="PTHR33745:SF3">
    <property type="entry name" value="RSBT CO-ANTAGONIST PROTEIN RSBRC"/>
    <property type="match status" value="1"/>
</dbReference>
<keyword evidence="1" id="KW-0597">Phosphoprotein</keyword>
<organism evidence="3 4">
    <name type="scientific">Tigheibacillus jepli</name>
    <dbReference type="NCBI Taxonomy" id="3035914"/>
    <lineage>
        <taxon>Bacteria</taxon>
        <taxon>Bacillati</taxon>
        <taxon>Bacillota</taxon>
        <taxon>Bacilli</taxon>
        <taxon>Bacillales</taxon>
        <taxon>Bacillaceae</taxon>
        <taxon>Tigheibacillus</taxon>
    </lineage>
</organism>
<sequence>MNLLYENKEDIKHFFKNEEDRFEERLLEQAVNVRDKLKEIDAIGNINLVNNAKKLVNYVIEENQEEIKAFAKQEGIIWAKNAMTLALKLEWVQAIRRTFWEFIEEYTEKKRFLQLQMTSLFSKKIDDMVDDFMNGFFLSYAVYKDELLEKQRKLVDNLSVPIIPITQTISVLPLIGTLDDNRARIIEEKALMEIAKSKVHTLIIDLSGIAETSPESVSYFAKLMEAIKMMGCEPILTGLRPEMVQQMLEMDIHLLKNATVQ</sequence>
<dbReference type="PROSITE" id="PS50801">
    <property type="entry name" value="STAS"/>
    <property type="match status" value="1"/>
</dbReference>
<dbReference type="EMBL" id="JAROCA020000001">
    <property type="protein sequence ID" value="MDY0405849.1"/>
    <property type="molecule type" value="Genomic_DNA"/>
</dbReference>
<name>A0ABU5CHP2_9BACI</name>
<evidence type="ECO:0000259" key="2">
    <source>
        <dbReference type="PROSITE" id="PS50801"/>
    </source>
</evidence>
<dbReference type="Pfam" id="PF01740">
    <property type="entry name" value="STAS"/>
    <property type="match status" value="1"/>
</dbReference>
<protein>
    <submittedName>
        <fullName evidence="3">Anti-anti-sigma factor</fullName>
    </submittedName>
</protein>
<dbReference type="RefSeq" id="WP_320384619.1">
    <property type="nucleotide sequence ID" value="NZ_JAROCA020000001.1"/>
</dbReference>
<keyword evidence="4" id="KW-1185">Reference proteome</keyword>
<dbReference type="InterPro" id="IPR051932">
    <property type="entry name" value="Bact_StressResp_Reg"/>
</dbReference>
<reference evidence="3 4" key="1">
    <citation type="submission" date="2023-10" db="EMBL/GenBank/DDBJ databases">
        <title>179-bfca-hs.</title>
        <authorList>
            <person name="Miliotis G."/>
            <person name="Sengupta P."/>
            <person name="Hameed A."/>
            <person name="Chuvochina M."/>
            <person name="Mcdonagh F."/>
            <person name="Simpson A.C."/>
            <person name="Singh N.K."/>
            <person name="Rekha P.D."/>
            <person name="Raman K."/>
            <person name="Hugenholtz P."/>
            <person name="Venkateswaran K."/>
        </authorList>
    </citation>
    <scope>NUCLEOTIDE SEQUENCE [LARGE SCALE GENOMIC DNA]</scope>
    <source>
        <strain evidence="3 4">179-BFC-A-HS</strain>
    </source>
</reference>
<evidence type="ECO:0000313" key="4">
    <source>
        <dbReference type="Proteomes" id="UP001228376"/>
    </source>
</evidence>
<dbReference type="PANTHER" id="PTHR33745">
    <property type="entry name" value="RSBT ANTAGONIST PROTEIN RSBS-RELATED"/>
    <property type="match status" value="1"/>
</dbReference>
<feature type="domain" description="STAS" evidence="2">
    <location>
        <begin position="159"/>
        <end position="249"/>
    </location>
</feature>
<dbReference type="SUPFAM" id="SSF52091">
    <property type="entry name" value="SpoIIaa-like"/>
    <property type="match status" value="1"/>
</dbReference>